<dbReference type="InterPro" id="IPR009288">
    <property type="entry name" value="AIG2-like_dom"/>
</dbReference>
<accession>A0A9W8YGG6</accession>
<evidence type="ECO:0000256" key="3">
    <source>
        <dbReference type="ARBA" id="ARBA00030602"/>
    </source>
</evidence>
<dbReference type="InterPro" id="IPR036568">
    <property type="entry name" value="GGCT-like_sf"/>
</dbReference>
<proteinExistence type="inferred from homology"/>
<sequence>MDLTTLYAHQHRRKPPSQSLSPPKPSSTMSSSHTAFFYGTLMAPPVLHRVIWGASSPPTPAHASLLRIRPAILHAHQRHKVKHADYPAVLPSESPSSTVRGTLVEGLTDGDIWRLDIFEGSEYERKKVNVRVLRGRGHNGDAGGEQQQATTDELVHGQGEEEKEVEVVEAETYIWTAGAHRLEAAEWDFAEFTREKMKRWVGAEAAETDEGFQEVDDAVAALQQQEQNQNPTGGRGANGVISQQLKQGGKAEDTILESAV</sequence>
<dbReference type="AlphaFoldDB" id="A0A9W8YGG6"/>
<evidence type="ECO:0000313" key="6">
    <source>
        <dbReference type="EMBL" id="KAJ4377296.1"/>
    </source>
</evidence>
<dbReference type="EMBL" id="JAPEUY010000001">
    <property type="protein sequence ID" value="KAJ4377296.1"/>
    <property type="molecule type" value="Genomic_DNA"/>
</dbReference>
<dbReference type="GO" id="GO:0016740">
    <property type="term" value="F:transferase activity"/>
    <property type="evidence" value="ECO:0007669"/>
    <property type="project" value="UniProtKB-KW"/>
</dbReference>
<dbReference type="SUPFAM" id="SSF110857">
    <property type="entry name" value="Gamma-glutamyl cyclotransferase-like"/>
    <property type="match status" value="1"/>
</dbReference>
<evidence type="ECO:0000256" key="4">
    <source>
        <dbReference type="SAM" id="MobiDB-lite"/>
    </source>
</evidence>
<reference evidence="6" key="1">
    <citation type="submission" date="2022-10" db="EMBL/GenBank/DDBJ databases">
        <title>Tapping the CABI collections for fungal endophytes: first genome assemblies for Collariella, Neodidymelliopsis, Ascochyta clinopodiicola, Didymella pomorum, Didymosphaeria variabile, Neocosmospora piperis and Neocucurbitaria cava.</title>
        <authorList>
            <person name="Hill R."/>
        </authorList>
    </citation>
    <scope>NUCLEOTIDE SEQUENCE</scope>
    <source>
        <strain evidence="6">IMI 356814</strain>
    </source>
</reference>
<feature type="compositionally biased region" description="Low complexity" evidence="4">
    <location>
        <begin position="16"/>
        <end position="28"/>
    </location>
</feature>
<protein>
    <recommendedName>
        <fullName evidence="3">Putative gamma-glutamylcyclotransferase</fullName>
    </recommendedName>
</protein>
<feature type="region of interest" description="Disordered" evidence="4">
    <location>
        <begin position="1"/>
        <end position="28"/>
    </location>
</feature>
<feature type="domain" description="Gamma-glutamylcyclotransferase AIG2-like" evidence="5">
    <location>
        <begin position="36"/>
        <end position="142"/>
    </location>
</feature>
<dbReference type="OrthoDB" id="1044435at2759"/>
<dbReference type="CDD" id="cd06661">
    <property type="entry name" value="GGCT_like"/>
    <property type="match status" value="1"/>
</dbReference>
<keyword evidence="2" id="KW-0808">Transferase</keyword>
<evidence type="ECO:0000259" key="5">
    <source>
        <dbReference type="Pfam" id="PF06094"/>
    </source>
</evidence>
<dbReference type="InterPro" id="IPR045038">
    <property type="entry name" value="AIG2-like"/>
</dbReference>
<evidence type="ECO:0000256" key="2">
    <source>
        <dbReference type="ARBA" id="ARBA00022679"/>
    </source>
</evidence>
<feature type="region of interest" description="Disordered" evidence="4">
    <location>
        <begin position="223"/>
        <end position="260"/>
    </location>
</feature>
<evidence type="ECO:0000313" key="7">
    <source>
        <dbReference type="Proteomes" id="UP001140560"/>
    </source>
</evidence>
<feature type="region of interest" description="Disordered" evidence="4">
    <location>
        <begin position="136"/>
        <end position="165"/>
    </location>
</feature>
<feature type="compositionally biased region" description="Polar residues" evidence="4">
    <location>
        <begin position="223"/>
        <end position="232"/>
    </location>
</feature>
<comment type="similarity">
    <text evidence="1">Belongs to the gamma-glutamylcyclotransferase family.</text>
</comment>
<dbReference type="InterPro" id="IPR013024">
    <property type="entry name" value="GGCT-like"/>
</dbReference>
<dbReference type="PANTHER" id="PTHR31544">
    <property type="entry name" value="AIG2-LIKE PROTEIN D"/>
    <property type="match status" value="1"/>
</dbReference>
<name>A0A9W8YGG6_9PLEO</name>
<dbReference type="Gene3D" id="3.10.490.10">
    <property type="entry name" value="Gamma-glutamyl cyclotransferase-like"/>
    <property type="match status" value="1"/>
</dbReference>
<keyword evidence="7" id="KW-1185">Reference proteome</keyword>
<organism evidence="6 7">
    <name type="scientific">Neocucurbitaria cava</name>
    <dbReference type="NCBI Taxonomy" id="798079"/>
    <lineage>
        <taxon>Eukaryota</taxon>
        <taxon>Fungi</taxon>
        <taxon>Dikarya</taxon>
        <taxon>Ascomycota</taxon>
        <taxon>Pezizomycotina</taxon>
        <taxon>Dothideomycetes</taxon>
        <taxon>Pleosporomycetidae</taxon>
        <taxon>Pleosporales</taxon>
        <taxon>Pleosporineae</taxon>
        <taxon>Cucurbitariaceae</taxon>
        <taxon>Neocucurbitaria</taxon>
    </lineage>
</organism>
<dbReference type="Proteomes" id="UP001140560">
    <property type="component" value="Unassembled WGS sequence"/>
</dbReference>
<dbReference type="PANTHER" id="PTHR31544:SF2">
    <property type="entry name" value="AIG2-LIKE PROTEIN D"/>
    <property type="match status" value="1"/>
</dbReference>
<evidence type="ECO:0000256" key="1">
    <source>
        <dbReference type="ARBA" id="ARBA00008861"/>
    </source>
</evidence>
<dbReference type="Pfam" id="PF06094">
    <property type="entry name" value="GGACT"/>
    <property type="match status" value="1"/>
</dbReference>
<comment type="caution">
    <text evidence="6">The sequence shown here is derived from an EMBL/GenBank/DDBJ whole genome shotgun (WGS) entry which is preliminary data.</text>
</comment>
<gene>
    <name evidence="6" type="ORF">N0V83_000120</name>
</gene>